<name>A0AAE4JWG6_9CYAN</name>
<reference evidence="7" key="1">
    <citation type="submission" date="2023-07" db="EMBL/GenBank/DDBJ databases">
        <authorList>
            <person name="Luz R."/>
            <person name="Cordeiro R."/>
            <person name="Fonseca A."/>
            <person name="Goncalves V."/>
        </authorList>
    </citation>
    <scope>NUCLEOTIDE SEQUENCE [LARGE SCALE GENOMIC DNA]</scope>
    <source>
        <strain evidence="7">BACA0444</strain>
    </source>
</reference>
<dbReference type="GO" id="GO:0012505">
    <property type="term" value="C:endomembrane system"/>
    <property type="evidence" value="ECO:0007669"/>
    <property type="project" value="UniProtKB-SubCell"/>
</dbReference>
<protein>
    <submittedName>
        <fullName evidence="6">YkvA family protein</fullName>
    </submittedName>
</protein>
<dbReference type="AlphaFoldDB" id="A0AAE4JWG6"/>
<organism evidence="6 7">
    <name type="scientific">Pseudocalidococcus azoricus BACA0444</name>
    <dbReference type="NCBI Taxonomy" id="2918990"/>
    <lineage>
        <taxon>Bacteria</taxon>
        <taxon>Bacillati</taxon>
        <taxon>Cyanobacteriota</taxon>
        <taxon>Cyanophyceae</taxon>
        <taxon>Acaryochloridales</taxon>
        <taxon>Thermosynechococcaceae</taxon>
        <taxon>Pseudocalidococcus</taxon>
        <taxon>Pseudocalidococcus azoricus</taxon>
    </lineage>
</organism>
<evidence type="ECO:0000256" key="4">
    <source>
        <dbReference type="ARBA" id="ARBA00023136"/>
    </source>
</evidence>
<accession>A0AAE4JWG6</accession>
<comment type="caution">
    <text evidence="6">The sequence shown here is derived from an EMBL/GenBank/DDBJ whole genome shotgun (WGS) entry which is preliminary data.</text>
</comment>
<gene>
    <name evidence="6" type="ORF">RIF25_04845</name>
</gene>
<evidence type="ECO:0000259" key="5">
    <source>
        <dbReference type="Pfam" id="PF06803"/>
    </source>
</evidence>
<evidence type="ECO:0000313" key="7">
    <source>
        <dbReference type="Proteomes" id="UP001268256"/>
    </source>
</evidence>
<evidence type="ECO:0000313" key="6">
    <source>
        <dbReference type="EMBL" id="MDS3860128.1"/>
    </source>
</evidence>
<evidence type="ECO:0000256" key="1">
    <source>
        <dbReference type="ARBA" id="ARBA00004127"/>
    </source>
</evidence>
<dbReference type="Pfam" id="PF06803">
    <property type="entry name" value="DUF1232"/>
    <property type="match status" value="1"/>
</dbReference>
<sequence>MAAFYNWYRNTLRHPKYRWLVIGASLLYLFSPLDISPDLIPIVGQVDDVAVIMLLASEVTQMLVERIRSRKQQTAAPAAEQTVDVSAESF</sequence>
<proteinExistence type="predicted"/>
<dbReference type="InterPro" id="IPR010652">
    <property type="entry name" value="DUF1232"/>
</dbReference>
<keyword evidence="7" id="KW-1185">Reference proteome</keyword>
<dbReference type="Proteomes" id="UP001268256">
    <property type="component" value="Unassembled WGS sequence"/>
</dbReference>
<comment type="subcellular location">
    <subcellularLocation>
        <location evidence="1">Endomembrane system</location>
        <topology evidence="1">Multi-pass membrane protein</topology>
    </subcellularLocation>
</comment>
<dbReference type="RefSeq" id="WP_322877416.1">
    <property type="nucleotide sequence ID" value="NZ_JAVMIP010000003.1"/>
</dbReference>
<feature type="domain" description="DUF1232" evidence="5">
    <location>
        <begin position="19"/>
        <end position="54"/>
    </location>
</feature>
<evidence type="ECO:0000256" key="2">
    <source>
        <dbReference type="ARBA" id="ARBA00022692"/>
    </source>
</evidence>
<dbReference type="EMBL" id="JAVMIP010000003">
    <property type="protein sequence ID" value="MDS3860128.1"/>
    <property type="molecule type" value="Genomic_DNA"/>
</dbReference>
<keyword evidence="2" id="KW-0812">Transmembrane</keyword>
<keyword evidence="4" id="KW-0472">Membrane</keyword>
<evidence type="ECO:0000256" key="3">
    <source>
        <dbReference type="ARBA" id="ARBA00022989"/>
    </source>
</evidence>
<keyword evidence="3" id="KW-1133">Transmembrane helix</keyword>